<gene>
    <name evidence="1" type="ORF">LCPAC401_03610</name>
</gene>
<proteinExistence type="predicted"/>
<protein>
    <submittedName>
        <fullName evidence="1">Uncharacterized protein</fullName>
    </submittedName>
</protein>
<reference evidence="1" key="1">
    <citation type="journal article" date="2019" name="MBio">
        <title>Virus Genomes from Deep Sea Sediments Expand the Ocean Megavirome and Support Independent Origins of Viral Gigantism.</title>
        <authorList>
            <person name="Backstrom D."/>
            <person name="Yutin N."/>
            <person name="Jorgensen S.L."/>
            <person name="Dharamshi J."/>
            <person name="Homa F."/>
            <person name="Zaremba-Niedwiedzka K."/>
            <person name="Spang A."/>
            <person name="Wolf Y.I."/>
            <person name="Koonin E.V."/>
            <person name="Ettema T.J."/>
        </authorList>
    </citation>
    <scope>NUCLEOTIDE SEQUENCE</scope>
</reference>
<accession>A0A481Z9X7</accession>
<organism evidence="1">
    <name type="scientific">Pithovirus LCPAC401</name>
    <dbReference type="NCBI Taxonomy" id="2506595"/>
    <lineage>
        <taxon>Viruses</taxon>
        <taxon>Pithoviruses</taxon>
    </lineage>
</organism>
<dbReference type="EMBL" id="MK500581">
    <property type="protein sequence ID" value="QBK92723.1"/>
    <property type="molecule type" value="Genomic_DNA"/>
</dbReference>
<sequence>MKCQKCVQEGLTSKVNSQGGGSTTFMGINYFYDEDGRYHYHDPNITTQLYYCDKQHSWKQTSSMECPVKDCKWNIRVNNCIQS</sequence>
<evidence type="ECO:0000313" key="1">
    <source>
        <dbReference type="EMBL" id="QBK92723.1"/>
    </source>
</evidence>
<name>A0A481Z9X7_9VIRU</name>